<keyword evidence="1" id="KW-0732">Signal</keyword>
<proteinExistence type="predicted"/>
<accession>A0A1I0AAZ4</accession>
<organism evidence="3 4">
    <name type="scientific">Hymenobacter actinosclerus</name>
    <dbReference type="NCBI Taxonomy" id="82805"/>
    <lineage>
        <taxon>Bacteria</taxon>
        <taxon>Pseudomonadati</taxon>
        <taxon>Bacteroidota</taxon>
        <taxon>Cytophagia</taxon>
        <taxon>Cytophagales</taxon>
        <taxon>Hymenobacteraceae</taxon>
        <taxon>Hymenobacter</taxon>
    </lineage>
</organism>
<feature type="chain" id="PRO_5011497818" evidence="1">
    <location>
        <begin position="24"/>
        <end position="252"/>
    </location>
</feature>
<protein>
    <submittedName>
        <fullName evidence="3">Por secretion system C-terminal sorting domain-containing protein</fullName>
    </submittedName>
</protein>
<dbReference type="EMBL" id="FOHS01000001">
    <property type="protein sequence ID" value="SES90854.1"/>
    <property type="molecule type" value="Genomic_DNA"/>
</dbReference>
<evidence type="ECO:0000313" key="4">
    <source>
        <dbReference type="Proteomes" id="UP000198697"/>
    </source>
</evidence>
<evidence type="ECO:0000313" key="3">
    <source>
        <dbReference type="EMBL" id="SES90854.1"/>
    </source>
</evidence>
<evidence type="ECO:0000256" key="1">
    <source>
        <dbReference type="SAM" id="SignalP"/>
    </source>
</evidence>
<dbReference type="InterPro" id="IPR036691">
    <property type="entry name" value="Endo/exonu/phosph_ase_sf"/>
</dbReference>
<feature type="domain" description="Secretion system C-terminal sorting" evidence="2">
    <location>
        <begin position="176"/>
        <end position="248"/>
    </location>
</feature>
<name>A0A1I0AAZ4_9BACT</name>
<gene>
    <name evidence="3" type="ORF">SAMN04487998_0637</name>
</gene>
<dbReference type="Proteomes" id="UP000198697">
    <property type="component" value="Unassembled WGS sequence"/>
</dbReference>
<dbReference type="OrthoDB" id="5500612at2"/>
<feature type="signal peptide" evidence="1">
    <location>
        <begin position="1"/>
        <end position="23"/>
    </location>
</feature>
<dbReference type="SUPFAM" id="SSF56219">
    <property type="entry name" value="DNase I-like"/>
    <property type="match status" value="1"/>
</dbReference>
<dbReference type="NCBIfam" id="TIGR04183">
    <property type="entry name" value="Por_Secre_tail"/>
    <property type="match status" value="1"/>
</dbReference>
<dbReference type="Gene3D" id="3.60.10.10">
    <property type="entry name" value="Endonuclease/exonuclease/phosphatase"/>
    <property type="match status" value="1"/>
</dbReference>
<dbReference type="Pfam" id="PF18962">
    <property type="entry name" value="Por_Secre_tail"/>
    <property type="match status" value="1"/>
</dbReference>
<sequence>MIKPFLLLGWSSLLGLATPDARAQVTLGTSPYVETFDGLAGGLPAGFRIYTNANTLVLGDFNDVLEGTIATGVTPAISSYNSFVADPNYVALTLPLARAGAQSTAGFNTVIDNVLATRPMAAYYINGSAAIRTDLAAGIASYATTTTDHYPVFTRFSLSQTPTATTSAMAAATLSLYPNPATSSLGFEVPETGRSLRLSVYTTTGSLVLEAGGSAEQLNQQLSQRVAGLRNGLYVMRVVGAKQVYVSRFQKL</sequence>
<keyword evidence="4" id="KW-1185">Reference proteome</keyword>
<dbReference type="STRING" id="82805.SAMN04487998_0637"/>
<dbReference type="RefSeq" id="WP_092768158.1">
    <property type="nucleotide sequence ID" value="NZ_FOHS01000001.1"/>
</dbReference>
<dbReference type="InterPro" id="IPR026444">
    <property type="entry name" value="Secre_tail"/>
</dbReference>
<dbReference type="AlphaFoldDB" id="A0A1I0AAZ4"/>
<evidence type="ECO:0000259" key="2">
    <source>
        <dbReference type="Pfam" id="PF18962"/>
    </source>
</evidence>
<reference evidence="4" key="1">
    <citation type="submission" date="2016-10" db="EMBL/GenBank/DDBJ databases">
        <authorList>
            <person name="Varghese N."/>
            <person name="Submissions S."/>
        </authorList>
    </citation>
    <scope>NUCLEOTIDE SEQUENCE [LARGE SCALE GENOMIC DNA]</scope>
    <source>
        <strain evidence="4">DSM 15310</strain>
    </source>
</reference>